<dbReference type="PANTHER" id="PTHR30012">
    <property type="entry name" value="GENERAL SECRETION PATHWAY PROTEIN"/>
    <property type="match status" value="1"/>
</dbReference>
<evidence type="ECO:0000256" key="5">
    <source>
        <dbReference type="ARBA" id="ARBA00022989"/>
    </source>
</evidence>
<proteinExistence type="inferred from homology"/>
<keyword evidence="6 7" id="KW-0472">Membrane</keyword>
<evidence type="ECO:0000256" key="1">
    <source>
        <dbReference type="ARBA" id="ARBA00004651"/>
    </source>
</evidence>
<reference evidence="9 10" key="1">
    <citation type="submission" date="2017-05" db="EMBL/GenBank/DDBJ databases">
        <title>Vagococcus spp. assemblies.</title>
        <authorList>
            <person name="Gulvik C.A."/>
        </authorList>
    </citation>
    <scope>NUCLEOTIDE SEQUENCE [LARGE SCALE GENOMIC DNA]</scope>
    <source>
        <strain evidence="9 10">SS1995</strain>
    </source>
</reference>
<dbReference type="PRINTS" id="PR00812">
    <property type="entry name" value="BCTERIALGSPF"/>
</dbReference>
<protein>
    <recommendedName>
        <fullName evidence="8">Type II secretion system protein GspF domain-containing protein</fullName>
    </recommendedName>
</protein>
<comment type="subcellular location">
    <subcellularLocation>
        <location evidence="1">Cell membrane</location>
        <topology evidence="1">Multi-pass membrane protein</topology>
    </subcellularLocation>
</comment>
<keyword evidence="3" id="KW-1003">Cell membrane</keyword>
<evidence type="ECO:0000256" key="6">
    <source>
        <dbReference type="ARBA" id="ARBA00023136"/>
    </source>
</evidence>
<keyword evidence="4 7" id="KW-0812">Transmembrane</keyword>
<evidence type="ECO:0000256" key="4">
    <source>
        <dbReference type="ARBA" id="ARBA00022692"/>
    </source>
</evidence>
<dbReference type="Gene3D" id="1.20.81.30">
    <property type="entry name" value="Type II secretion system (T2SS), domain F"/>
    <property type="match status" value="2"/>
</dbReference>
<dbReference type="InterPro" id="IPR018076">
    <property type="entry name" value="T2SS_GspF_dom"/>
</dbReference>
<feature type="transmembrane region" description="Helical" evidence="7">
    <location>
        <begin position="90"/>
        <end position="111"/>
    </location>
</feature>
<gene>
    <name evidence="9" type="ORF">CBF37_03120</name>
</gene>
<keyword evidence="5 7" id="KW-1133">Transmembrane helix</keyword>
<dbReference type="EMBL" id="NGJS01000003">
    <property type="protein sequence ID" value="RST99732.1"/>
    <property type="molecule type" value="Genomic_DNA"/>
</dbReference>
<evidence type="ECO:0000256" key="2">
    <source>
        <dbReference type="ARBA" id="ARBA00005745"/>
    </source>
</evidence>
<dbReference type="AlphaFoldDB" id="A0A430A076"/>
<evidence type="ECO:0000313" key="9">
    <source>
        <dbReference type="EMBL" id="RST99732.1"/>
    </source>
</evidence>
<organism evidence="9 10">
    <name type="scientific">Vagococcus vulneris</name>
    <dbReference type="NCBI Taxonomy" id="1977869"/>
    <lineage>
        <taxon>Bacteria</taxon>
        <taxon>Bacillati</taxon>
        <taxon>Bacillota</taxon>
        <taxon>Bacilli</taxon>
        <taxon>Lactobacillales</taxon>
        <taxon>Enterococcaceae</taxon>
        <taxon>Vagococcus</taxon>
    </lineage>
</organism>
<evidence type="ECO:0000313" key="10">
    <source>
        <dbReference type="Proteomes" id="UP000287857"/>
    </source>
</evidence>
<dbReference type="Proteomes" id="UP000287857">
    <property type="component" value="Unassembled WGS sequence"/>
</dbReference>
<dbReference type="InterPro" id="IPR003004">
    <property type="entry name" value="GspF/PilC"/>
</dbReference>
<feature type="transmembrane region" description="Helical" evidence="7">
    <location>
        <begin position="134"/>
        <end position="157"/>
    </location>
</feature>
<comment type="similarity">
    <text evidence="2">Belongs to the GSP F family.</text>
</comment>
<feature type="domain" description="Type II secretion system protein GspF" evidence="8">
    <location>
        <begin position="187"/>
        <end position="309"/>
    </location>
</feature>
<evidence type="ECO:0000259" key="8">
    <source>
        <dbReference type="Pfam" id="PF00482"/>
    </source>
</evidence>
<name>A0A430A076_9ENTE</name>
<dbReference type="PANTHER" id="PTHR30012:SF0">
    <property type="entry name" value="TYPE II SECRETION SYSTEM PROTEIN F-RELATED"/>
    <property type="match status" value="1"/>
</dbReference>
<keyword evidence="10" id="KW-1185">Reference proteome</keyword>
<feature type="transmembrane region" description="Helical" evidence="7">
    <location>
        <begin position="285"/>
        <end position="311"/>
    </location>
</feature>
<dbReference type="NCBIfam" id="NF041012">
    <property type="entry name" value="T4P_ComGB"/>
    <property type="match status" value="1"/>
</dbReference>
<comment type="caution">
    <text evidence="9">The sequence shown here is derived from an EMBL/GenBank/DDBJ whole genome shotgun (WGS) entry which is preliminary data.</text>
</comment>
<dbReference type="GO" id="GO:0005886">
    <property type="term" value="C:plasma membrane"/>
    <property type="evidence" value="ECO:0007669"/>
    <property type="project" value="UniProtKB-SubCell"/>
</dbReference>
<dbReference type="Pfam" id="PF00482">
    <property type="entry name" value="T2SSF"/>
    <property type="match status" value="2"/>
</dbReference>
<sequence length="319" mass="36791">MLLSGFTLEKSLVFIETIQPKRKKELISVRRQLGHGYPLSVCLKRIGFQNRETAQLQFAEIHGEFPQTLERIATYLKDVQQQKDKMKKTLTYPLLLVTFLIGMMLGLRWFILPQLSSLYAGKQSTNIGLMFIEYLPYIMGGCAILGLLSIGVIRYYVKHTDPIRSTNLFCRLPIIGLYLKEYHTSLFATEWGQLLLMGMEFREIVVIMEGTGYTPLMQAMSVQIKHRLEQGYSIRRAMRDWQFLTPELSLIIQHGEMKGQLGQELVIYGQAAWYQYIQRIERSMVWFQPISFLLIALLIVSVYAGLLLPIYQGMEGLTG</sequence>
<dbReference type="InterPro" id="IPR042094">
    <property type="entry name" value="T2SS_GspF_sf"/>
</dbReference>
<dbReference type="InterPro" id="IPR047692">
    <property type="entry name" value="T4P_ComGB"/>
</dbReference>
<feature type="domain" description="Type II secretion system protein GspF" evidence="8">
    <location>
        <begin position="2"/>
        <end position="113"/>
    </location>
</feature>
<evidence type="ECO:0000256" key="3">
    <source>
        <dbReference type="ARBA" id="ARBA00022475"/>
    </source>
</evidence>
<evidence type="ECO:0000256" key="7">
    <source>
        <dbReference type="SAM" id="Phobius"/>
    </source>
</evidence>
<accession>A0A430A076</accession>